<comment type="caution">
    <text evidence="3">The sequence shown here is derived from an EMBL/GenBank/DDBJ whole genome shotgun (WGS) entry which is preliminary data.</text>
</comment>
<evidence type="ECO:0000313" key="3">
    <source>
        <dbReference type="EMBL" id="PXX45476.1"/>
    </source>
</evidence>
<proteinExistence type="predicted"/>
<protein>
    <submittedName>
        <fullName evidence="3">DnaJ-like protein</fullName>
    </submittedName>
</protein>
<dbReference type="InterPro" id="IPR009003">
    <property type="entry name" value="Peptidase_S1_PA"/>
</dbReference>
<dbReference type="PRINTS" id="PR00834">
    <property type="entry name" value="PROTEASES2C"/>
</dbReference>
<dbReference type="EMBL" id="QJKB01000002">
    <property type="protein sequence ID" value="PXX45476.1"/>
    <property type="molecule type" value="Genomic_DNA"/>
</dbReference>
<dbReference type="OrthoDB" id="8559002at2"/>
<accession>A0A318JD01</accession>
<dbReference type="Pfam" id="PF13365">
    <property type="entry name" value="Trypsin_2"/>
    <property type="match status" value="1"/>
</dbReference>
<sequence>MKQTLYDILSVPQDATVEQIRAAYQHAMSELDSTAQHDHNKKVILREAYELLSTPQKRSSYDARLARQESLRSQASIAREQQATAPVTPTPAPARNWISVIALMAVLLAAAATWWSVKQKEERNRQQELPVYSEVTPASPVEPPLRAVVPAPPSQIAEPVASNNINAEAGKTAEEIYALRAPSIALIQVFSPIGTQVAIGSGVMIAPEVLITNCHVTRSGVQYKARIGKQLLAATVIMADEEYDLCRLSVPGANAPVVALGSTDNLRIGQKVFAIGAPLGLDLTISDGIVSALRPLSTGKVIQTTAPISPGSSGGGLFDAYGKLVGINTFQHKLGQNLNFAVPADWINTMSTRRASNQSVGAITMNSLEGNREGNRDSNRDGNSQASTAQQAATKILGLWNCYGVLTGYSMDVLFERDSRLSGTMNGKKFSGNYLFDGKSMSLSIGARISGIVEEFTDNKLVVNPGKADRMVCNRR</sequence>
<gene>
    <name evidence="3" type="ORF">DFR42_102704</name>
</gene>
<organism evidence="3 4">
    <name type="scientific">Undibacterium pigrum</name>
    <dbReference type="NCBI Taxonomy" id="401470"/>
    <lineage>
        <taxon>Bacteria</taxon>
        <taxon>Pseudomonadati</taxon>
        <taxon>Pseudomonadota</taxon>
        <taxon>Betaproteobacteria</taxon>
        <taxon>Burkholderiales</taxon>
        <taxon>Oxalobacteraceae</taxon>
        <taxon>Undibacterium</taxon>
    </lineage>
</organism>
<dbReference type="Proteomes" id="UP000247792">
    <property type="component" value="Unassembled WGS sequence"/>
</dbReference>
<dbReference type="GO" id="GO:0004252">
    <property type="term" value="F:serine-type endopeptidase activity"/>
    <property type="evidence" value="ECO:0007669"/>
    <property type="project" value="InterPro"/>
</dbReference>
<dbReference type="InterPro" id="IPR036869">
    <property type="entry name" value="J_dom_sf"/>
</dbReference>
<dbReference type="PANTHER" id="PTHR43019">
    <property type="entry name" value="SERINE ENDOPROTEASE DEGS"/>
    <property type="match status" value="1"/>
</dbReference>
<feature type="compositionally biased region" description="Basic and acidic residues" evidence="1">
    <location>
        <begin position="370"/>
        <end position="380"/>
    </location>
</feature>
<dbReference type="SMART" id="SM00271">
    <property type="entry name" value="DnaJ"/>
    <property type="match status" value="1"/>
</dbReference>
<dbReference type="SUPFAM" id="SSF46565">
    <property type="entry name" value="Chaperone J-domain"/>
    <property type="match status" value="1"/>
</dbReference>
<dbReference type="PANTHER" id="PTHR43019:SF23">
    <property type="entry name" value="PROTEASE DO-LIKE 5, CHLOROPLASTIC"/>
    <property type="match status" value="1"/>
</dbReference>
<feature type="region of interest" description="Disordered" evidence="1">
    <location>
        <begin position="366"/>
        <end position="387"/>
    </location>
</feature>
<evidence type="ECO:0000313" key="4">
    <source>
        <dbReference type="Proteomes" id="UP000247792"/>
    </source>
</evidence>
<dbReference type="CDD" id="cd06257">
    <property type="entry name" value="DnaJ"/>
    <property type="match status" value="1"/>
</dbReference>
<name>A0A318JD01_9BURK</name>
<dbReference type="InterPro" id="IPR001623">
    <property type="entry name" value="DnaJ_domain"/>
</dbReference>
<dbReference type="Gene3D" id="2.40.10.120">
    <property type="match status" value="1"/>
</dbReference>
<keyword evidence="4" id="KW-1185">Reference proteome</keyword>
<evidence type="ECO:0000256" key="1">
    <source>
        <dbReference type="SAM" id="MobiDB-lite"/>
    </source>
</evidence>
<dbReference type="AlphaFoldDB" id="A0A318JD01"/>
<evidence type="ECO:0000259" key="2">
    <source>
        <dbReference type="PROSITE" id="PS50076"/>
    </source>
</evidence>
<dbReference type="InterPro" id="IPR001940">
    <property type="entry name" value="Peptidase_S1C"/>
</dbReference>
<dbReference type="RefSeq" id="WP_110254900.1">
    <property type="nucleotide sequence ID" value="NZ_QJKB01000002.1"/>
</dbReference>
<dbReference type="Gene3D" id="1.10.287.110">
    <property type="entry name" value="DnaJ domain"/>
    <property type="match status" value="1"/>
</dbReference>
<dbReference type="PROSITE" id="PS50076">
    <property type="entry name" value="DNAJ_2"/>
    <property type="match status" value="1"/>
</dbReference>
<dbReference type="GO" id="GO:0006508">
    <property type="term" value="P:proteolysis"/>
    <property type="evidence" value="ECO:0007669"/>
    <property type="project" value="InterPro"/>
</dbReference>
<reference evidence="3 4" key="1">
    <citation type="submission" date="2018-05" db="EMBL/GenBank/DDBJ databases">
        <title>Genomic Encyclopedia of Type Strains, Phase IV (KMG-IV): sequencing the most valuable type-strain genomes for metagenomic binning, comparative biology and taxonomic classification.</title>
        <authorList>
            <person name="Goeker M."/>
        </authorList>
    </citation>
    <scope>NUCLEOTIDE SEQUENCE [LARGE SCALE GENOMIC DNA]</scope>
    <source>
        <strain evidence="3 4">DSM 19792</strain>
    </source>
</reference>
<dbReference type="SUPFAM" id="SSF50494">
    <property type="entry name" value="Trypsin-like serine proteases"/>
    <property type="match status" value="1"/>
</dbReference>
<dbReference type="Pfam" id="PF00226">
    <property type="entry name" value="DnaJ"/>
    <property type="match status" value="1"/>
</dbReference>
<feature type="domain" description="J" evidence="2">
    <location>
        <begin position="4"/>
        <end position="65"/>
    </location>
</feature>